<dbReference type="Gene3D" id="2.130.10.10">
    <property type="entry name" value="YVTN repeat-like/Quinoprotein amine dehydrogenase"/>
    <property type="match status" value="3"/>
</dbReference>
<dbReference type="SMART" id="SM00220">
    <property type="entry name" value="S_TKc"/>
    <property type="match status" value="1"/>
</dbReference>
<dbReference type="InterPro" id="IPR000719">
    <property type="entry name" value="Prot_kinase_dom"/>
</dbReference>
<keyword evidence="8 10" id="KW-0067">ATP-binding</keyword>
<dbReference type="EMBL" id="SJPN01000001">
    <property type="protein sequence ID" value="TWU08469.1"/>
    <property type="molecule type" value="Genomic_DNA"/>
</dbReference>
<keyword evidence="12" id="KW-1133">Transmembrane helix</keyword>
<dbReference type="InterPro" id="IPR008271">
    <property type="entry name" value="Ser/Thr_kinase_AS"/>
</dbReference>
<feature type="region of interest" description="Disordered" evidence="11">
    <location>
        <begin position="42"/>
        <end position="67"/>
    </location>
</feature>
<dbReference type="AlphaFoldDB" id="A0A5C6BB20"/>
<sequence>MVRLCPKCDSPLRPSTMVEDFSLADEEQWCDQCGPVRYERAEVENTTSVQTKPRSTPISSPSDSLRHAPDGKSIAHFALKQKIGSGGFGAVWLAHDLNLDRQVALKLPKRSSADSSLLHEARTAAKLHHPNIVMVHEVGIADEQIYIASEYIDGVTLRGEMDQQRLAIERTVDVLIQICSATSHAHSHGVIHRDLKPTNVMIDSAGKPFVTDFGIAKQLSAEESISAEGAVVGTFSYMSPEQAMGKTRETDARSDIYALGVILFEMLTDYRPFRGNVDAIIRQKINDEPPSPRRLVESIPADLETICLKCLEREPGARYQSAAELSDELSRFQQGVPILARPITRLEKGWRWCRRQPLIAGLVATIFLSFAIGLFGTSYYGLQASRNADELRDALYNAEINLIGTRWTNGDLAGMRDAMATLDHARDGSRGNDFAYKFFATSLRPLRQIINHGEAVTDVALSSDAKLIASVGHDNSIRVWDSTSGQLVRTLPLSAGRVMSIDFALDDTRLMTAHTDGRIRIWNPNQHERIVAELEHGAGLIHASFAKGGRVVSVDRQGAIKVWDIQSRETTAELSEADGRVIAARYDPNMHRLALARINGSISVYDLQDANRRWELPRVRDVLCMAFGGLDRLFVGSQVSSWSAFSIESGELLHSVVGTGAIGDVEWVADGDQFVTASSDQTTCFYDANFAVHNQFSTHARTFGVLAQSADSQVLAVGSADGTVKLLELQQCKQPAVVWRETNLRDVQFVDSQHVVTSGADGGVQLWDVDTGESSELRAATAVPAMSLIIGEHQVWVAGTPPRIDRLPLNRPESDLAESSGSESEDAAIRIANAGSVVLAKSPDGLRFAVGARNGAVRVAWIAEPETVLWESNPSDKTTHDVCFRGDQAIVIAYSGNTLVQVDLAPDTIGDQVTINLNEAPTALAYSDATHCLAVGTQTGEIHLFQRDQTQPARTIKCHGSRINALEFFPDGRQLASGGRERHLYIWDVASGTRMAKLWGHRRQIFGLDISPNGEMVATVGLDGDLRFWRGEIGD</sequence>
<dbReference type="PROSITE" id="PS50011">
    <property type="entry name" value="PROTEIN_KINASE_DOM"/>
    <property type="match status" value="1"/>
</dbReference>
<keyword evidence="12" id="KW-0472">Membrane</keyword>
<dbReference type="PROSITE" id="PS50082">
    <property type="entry name" value="WD_REPEATS_2"/>
    <property type="match status" value="5"/>
</dbReference>
<dbReference type="OrthoDB" id="500858at2"/>
<dbReference type="Pfam" id="PF00400">
    <property type="entry name" value="WD40"/>
    <property type="match status" value="5"/>
</dbReference>
<protein>
    <recommendedName>
        <fullName evidence="1">non-specific serine/threonine protein kinase</fullName>
        <ecNumber evidence="1">2.7.11.1</ecNumber>
    </recommendedName>
</protein>
<dbReference type="SUPFAM" id="SSF56112">
    <property type="entry name" value="Protein kinase-like (PK-like)"/>
    <property type="match status" value="1"/>
</dbReference>
<keyword evidence="2" id="KW-0723">Serine/threonine-protein kinase</keyword>
<dbReference type="InterPro" id="IPR019775">
    <property type="entry name" value="WD40_repeat_CS"/>
</dbReference>
<dbReference type="EC" id="2.7.11.1" evidence="1"/>
<evidence type="ECO:0000259" key="13">
    <source>
        <dbReference type="PROSITE" id="PS50011"/>
    </source>
</evidence>
<dbReference type="FunFam" id="1.10.510.10:FF:000021">
    <property type="entry name" value="Serine/threonine protein kinase"/>
    <property type="match status" value="1"/>
</dbReference>
<feature type="repeat" description="WD" evidence="9">
    <location>
        <begin position="491"/>
        <end position="532"/>
    </location>
</feature>
<keyword evidence="5" id="KW-0677">Repeat</keyword>
<evidence type="ECO:0000256" key="9">
    <source>
        <dbReference type="PROSITE-ProRule" id="PRU00221"/>
    </source>
</evidence>
<dbReference type="CDD" id="cd14014">
    <property type="entry name" value="STKc_PknB_like"/>
    <property type="match status" value="1"/>
</dbReference>
<keyword evidence="12" id="KW-0812">Transmembrane</keyword>
<dbReference type="PROSITE" id="PS00108">
    <property type="entry name" value="PROTEIN_KINASE_ST"/>
    <property type="match status" value="1"/>
</dbReference>
<keyword evidence="3 9" id="KW-0853">WD repeat</keyword>
<feature type="repeat" description="WD" evidence="9">
    <location>
        <begin position="449"/>
        <end position="490"/>
    </location>
</feature>
<reference evidence="14 15" key="1">
    <citation type="submission" date="2019-02" db="EMBL/GenBank/DDBJ databases">
        <title>Deep-cultivation of Planctomycetes and their phenomic and genomic characterization uncovers novel biology.</title>
        <authorList>
            <person name="Wiegand S."/>
            <person name="Jogler M."/>
            <person name="Boedeker C."/>
            <person name="Pinto D."/>
            <person name="Vollmers J."/>
            <person name="Rivas-Marin E."/>
            <person name="Kohn T."/>
            <person name="Peeters S.H."/>
            <person name="Heuer A."/>
            <person name="Rast P."/>
            <person name="Oberbeckmann S."/>
            <person name="Bunk B."/>
            <person name="Jeske O."/>
            <person name="Meyerdierks A."/>
            <person name="Storesund J.E."/>
            <person name="Kallscheuer N."/>
            <person name="Luecker S."/>
            <person name="Lage O.M."/>
            <person name="Pohl T."/>
            <person name="Merkel B.J."/>
            <person name="Hornburger P."/>
            <person name="Mueller R.-W."/>
            <person name="Bruemmer F."/>
            <person name="Labrenz M."/>
            <person name="Spormann A.M."/>
            <person name="Op Den Camp H."/>
            <person name="Overmann J."/>
            <person name="Amann R."/>
            <person name="Jetten M.S.M."/>
            <person name="Mascher T."/>
            <person name="Medema M.H."/>
            <person name="Devos D.P."/>
            <person name="Kaster A.-K."/>
            <person name="Ovreas L."/>
            <person name="Rohde M."/>
            <person name="Galperin M.Y."/>
            <person name="Jogler C."/>
        </authorList>
    </citation>
    <scope>NUCLEOTIDE SEQUENCE [LARGE SCALE GENOMIC DNA]</scope>
    <source>
        <strain evidence="14 15">Pla52n</strain>
    </source>
</reference>
<feature type="repeat" description="WD" evidence="9">
    <location>
        <begin position="998"/>
        <end position="1035"/>
    </location>
</feature>
<dbReference type="PROSITE" id="PS50294">
    <property type="entry name" value="WD_REPEATS_REGION"/>
    <property type="match status" value="3"/>
</dbReference>
<organism evidence="14 15">
    <name type="scientific">Stieleria varia</name>
    <dbReference type="NCBI Taxonomy" id="2528005"/>
    <lineage>
        <taxon>Bacteria</taxon>
        <taxon>Pseudomonadati</taxon>
        <taxon>Planctomycetota</taxon>
        <taxon>Planctomycetia</taxon>
        <taxon>Pirellulales</taxon>
        <taxon>Pirellulaceae</taxon>
        <taxon>Stieleria</taxon>
    </lineage>
</organism>
<evidence type="ECO:0000313" key="14">
    <source>
        <dbReference type="EMBL" id="TWU08469.1"/>
    </source>
</evidence>
<dbReference type="PANTHER" id="PTHR43289">
    <property type="entry name" value="MITOGEN-ACTIVATED PROTEIN KINASE KINASE KINASE 20-RELATED"/>
    <property type="match status" value="1"/>
</dbReference>
<dbReference type="InterPro" id="IPR001680">
    <property type="entry name" value="WD40_rpt"/>
</dbReference>
<dbReference type="SMART" id="SM00320">
    <property type="entry name" value="WD40"/>
    <property type="match status" value="10"/>
</dbReference>
<dbReference type="GO" id="GO:0004674">
    <property type="term" value="F:protein serine/threonine kinase activity"/>
    <property type="evidence" value="ECO:0007669"/>
    <property type="project" value="UniProtKB-KW"/>
</dbReference>
<feature type="compositionally biased region" description="Polar residues" evidence="11">
    <location>
        <begin position="44"/>
        <end position="63"/>
    </location>
</feature>
<evidence type="ECO:0000256" key="6">
    <source>
        <dbReference type="ARBA" id="ARBA00022741"/>
    </source>
</evidence>
<keyword evidence="15" id="KW-1185">Reference proteome</keyword>
<evidence type="ECO:0000256" key="4">
    <source>
        <dbReference type="ARBA" id="ARBA00022679"/>
    </source>
</evidence>
<evidence type="ECO:0000256" key="2">
    <source>
        <dbReference type="ARBA" id="ARBA00022527"/>
    </source>
</evidence>
<accession>A0A5C6BB20</accession>
<feature type="transmembrane region" description="Helical" evidence="12">
    <location>
        <begin position="358"/>
        <end position="382"/>
    </location>
</feature>
<dbReference type="Pfam" id="PF00069">
    <property type="entry name" value="Pkinase"/>
    <property type="match status" value="1"/>
</dbReference>
<dbReference type="Proteomes" id="UP000320176">
    <property type="component" value="Unassembled WGS sequence"/>
</dbReference>
<dbReference type="InterPro" id="IPR017441">
    <property type="entry name" value="Protein_kinase_ATP_BS"/>
</dbReference>
<dbReference type="Gene3D" id="3.30.200.20">
    <property type="entry name" value="Phosphorylase Kinase, domain 1"/>
    <property type="match status" value="1"/>
</dbReference>
<feature type="domain" description="Protein kinase" evidence="13">
    <location>
        <begin position="77"/>
        <end position="339"/>
    </location>
</feature>
<evidence type="ECO:0000256" key="11">
    <source>
        <dbReference type="SAM" id="MobiDB-lite"/>
    </source>
</evidence>
<dbReference type="Gene3D" id="1.10.510.10">
    <property type="entry name" value="Transferase(Phosphotransferase) domain 1"/>
    <property type="match status" value="1"/>
</dbReference>
<dbReference type="InterPro" id="IPR036322">
    <property type="entry name" value="WD40_repeat_dom_sf"/>
</dbReference>
<keyword evidence="7 14" id="KW-0418">Kinase</keyword>
<dbReference type="PANTHER" id="PTHR43289:SF6">
    <property type="entry name" value="SERINE_THREONINE-PROTEIN KINASE NEKL-3"/>
    <property type="match status" value="1"/>
</dbReference>
<feature type="repeat" description="WD" evidence="9">
    <location>
        <begin position="751"/>
        <end position="777"/>
    </location>
</feature>
<keyword evidence="6 10" id="KW-0547">Nucleotide-binding</keyword>
<evidence type="ECO:0000256" key="5">
    <source>
        <dbReference type="ARBA" id="ARBA00022737"/>
    </source>
</evidence>
<dbReference type="InterPro" id="IPR015943">
    <property type="entry name" value="WD40/YVTN_repeat-like_dom_sf"/>
</dbReference>
<gene>
    <name evidence="14" type="primary">pknB_11</name>
    <name evidence="14" type="ORF">Pla52n_10520</name>
</gene>
<dbReference type="InterPro" id="IPR011009">
    <property type="entry name" value="Kinase-like_dom_sf"/>
</dbReference>
<dbReference type="PROSITE" id="PS00678">
    <property type="entry name" value="WD_REPEATS_1"/>
    <property type="match status" value="2"/>
</dbReference>
<evidence type="ECO:0000313" key="15">
    <source>
        <dbReference type="Proteomes" id="UP000320176"/>
    </source>
</evidence>
<evidence type="ECO:0000256" key="3">
    <source>
        <dbReference type="ARBA" id="ARBA00022574"/>
    </source>
</evidence>
<name>A0A5C6BB20_9BACT</name>
<evidence type="ECO:0000256" key="8">
    <source>
        <dbReference type="ARBA" id="ARBA00022840"/>
    </source>
</evidence>
<comment type="caution">
    <text evidence="14">The sequence shown here is derived from an EMBL/GenBank/DDBJ whole genome shotgun (WGS) entry which is preliminary data.</text>
</comment>
<feature type="binding site" evidence="10">
    <location>
        <position position="106"/>
    </location>
    <ligand>
        <name>ATP</name>
        <dbReference type="ChEBI" id="CHEBI:30616"/>
    </ligand>
</feature>
<proteinExistence type="predicted"/>
<dbReference type="SUPFAM" id="SSF50978">
    <property type="entry name" value="WD40 repeat-like"/>
    <property type="match status" value="2"/>
</dbReference>
<evidence type="ECO:0000256" key="10">
    <source>
        <dbReference type="PROSITE-ProRule" id="PRU10141"/>
    </source>
</evidence>
<evidence type="ECO:0000256" key="12">
    <source>
        <dbReference type="SAM" id="Phobius"/>
    </source>
</evidence>
<evidence type="ECO:0000256" key="1">
    <source>
        <dbReference type="ARBA" id="ARBA00012513"/>
    </source>
</evidence>
<dbReference type="GO" id="GO:0005524">
    <property type="term" value="F:ATP binding"/>
    <property type="evidence" value="ECO:0007669"/>
    <property type="project" value="UniProtKB-UniRule"/>
</dbReference>
<evidence type="ECO:0000256" key="7">
    <source>
        <dbReference type="ARBA" id="ARBA00022777"/>
    </source>
</evidence>
<feature type="repeat" description="WD" evidence="9">
    <location>
        <begin position="956"/>
        <end position="997"/>
    </location>
</feature>
<keyword evidence="4 14" id="KW-0808">Transferase</keyword>
<dbReference type="PROSITE" id="PS00107">
    <property type="entry name" value="PROTEIN_KINASE_ATP"/>
    <property type="match status" value="1"/>
</dbReference>